<dbReference type="Proteomes" id="UP001195483">
    <property type="component" value="Unassembled WGS sequence"/>
</dbReference>
<gene>
    <name evidence="1" type="ORF">CHS0354_042415</name>
</gene>
<name>A0AAE0STY9_9BIVA</name>
<organism evidence="1 2">
    <name type="scientific">Potamilus streckersoni</name>
    <dbReference type="NCBI Taxonomy" id="2493646"/>
    <lineage>
        <taxon>Eukaryota</taxon>
        <taxon>Metazoa</taxon>
        <taxon>Spiralia</taxon>
        <taxon>Lophotrochozoa</taxon>
        <taxon>Mollusca</taxon>
        <taxon>Bivalvia</taxon>
        <taxon>Autobranchia</taxon>
        <taxon>Heteroconchia</taxon>
        <taxon>Palaeoheterodonta</taxon>
        <taxon>Unionida</taxon>
        <taxon>Unionoidea</taxon>
        <taxon>Unionidae</taxon>
        <taxon>Ambleminae</taxon>
        <taxon>Lampsilini</taxon>
        <taxon>Potamilus</taxon>
    </lineage>
</organism>
<evidence type="ECO:0000313" key="2">
    <source>
        <dbReference type="Proteomes" id="UP001195483"/>
    </source>
</evidence>
<protein>
    <submittedName>
        <fullName evidence="1">Uncharacterized protein</fullName>
    </submittedName>
</protein>
<evidence type="ECO:0000313" key="1">
    <source>
        <dbReference type="EMBL" id="KAK3598044.1"/>
    </source>
</evidence>
<reference evidence="1" key="2">
    <citation type="journal article" date="2021" name="Genome Biol. Evol.">
        <title>Developing a high-quality reference genome for a parasitic bivalve with doubly uniparental inheritance (Bivalvia: Unionida).</title>
        <authorList>
            <person name="Smith C.H."/>
        </authorList>
    </citation>
    <scope>NUCLEOTIDE SEQUENCE</scope>
    <source>
        <strain evidence="1">CHS0354</strain>
        <tissue evidence="1">Mantle</tissue>
    </source>
</reference>
<accession>A0AAE0STY9</accession>
<keyword evidence="2" id="KW-1185">Reference proteome</keyword>
<dbReference type="EMBL" id="JAEAOA010002354">
    <property type="protein sequence ID" value="KAK3598044.1"/>
    <property type="molecule type" value="Genomic_DNA"/>
</dbReference>
<proteinExistence type="predicted"/>
<sequence>MNDHQFRFLPGRNTVDAIFLLVQMQEKIFMKCFIQVLASTTHSVKYNLGCLDDTKCPAAQGKKRDDMHSSKIKEHPDNDVARDIDSQSDSTNTFIAICTSCCNSELCNIKGCAAPGGNHLSVFQRVKPRDCIFQFHLFYGRTMWVVNMIAVVKTIKSQ</sequence>
<dbReference type="AlphaFoldDB" id="A0AAE0STY9"/>
<comment type="caution">
    <text evidence="1">The sequence shown here is derived from an EMBL/GenBank/DDBJ whole genome shotgun (WGS) entry which is preliminary data.</text>
</comment>
<reference evidence="1" key="1">
    <citation type="journal article" date="2021" name="Genome Biol. Evol.">
        <title>A High-Quality Reference Genome for a Parasitic Bivalve with Doubly Uniparental Inheritance (Bivalvia: Unionida).</title>
        <authorList>
            <person name="Smith C.H."/>
        </authorList>
    </citation>
    <scope>NUCLEOTIDE SEQUENCE</scope>
    <source>
        <strain evidence="1">CHS0354</strain>
    </source>
</reference>
<reference evidence="1" key="3">
    <citation type="submission" date="2023-05" db="EMBL/GenBank/DDBJ databases">
        <authorList>
            <person name="Smith C.H."/>
        </authorList>
    </citation>
    <scope>NUCLEOTIDE SEQUENCE</scope>
    <source>
        <strain evidence="1">CHS0354</strain>
        <tissue evidence="1">Mantle</tissue>
    </source>
</reference>